<dbReference type="AlphaFoldDB" id="A0A8T2NDD6"/>
<accession>A0A8T2NDD6</accession>
<gene>
    <name evidence="2" type="ORF">JZ751_003199</name>
</gene>
<keyword evidence="3" id="KW-1185">Reference proteome</keyword>
<name>A0A8T2NDD6_9TELE</name>
<comment type="caution">
    <text evidence="2">The sequence shown here is derived from an EMBL/GenBank/DDBJ whole genome shotgun (WGS) entry which is preliminary data.</text>
</comment>
<feature type="region of interest" description="Disordered" evidence="1">
    <location>
        <begin position="1"/>
        <end position="71"/>
    </location>
</feature>
<dbReference type="EMBL" id="JAFBMS010000102">
    <property type="protein sequence ID" value="KAG9336851.1"/>
    <property type="molecule type" value="Genomic_DNA"/>
</dbReference>
<protein>
    <submittedName>
        <fullName evidence="2">Uncharacterized protein</fullName>
    </submittedName>
</protein>
<evidence type="ECO:0000313" key="3">
    <source>
        <dbReference type="Proteomes" id="UP000824540"/>
    </source>
</evidence>
<dbReference type="Proteomes" id="UP000824540">
    <property type="component" value="Unassembled WGS sequence"/>
</dbReference>
<evidence type="ECO:0000256" key="1">
    <source>
        <dbReference type="SAM" id="MobiDB-lite"/>
    </source>
</evidence>
<evidence type="ECO:0000313" key="2">
    <source>
        <dbReference type="EMBL" id="KAG9336851.1"/>
    </source>
</evidence>
<sequence>MGGCGEKGKCRRRGSVKVGGSARAEQRGEREEKAKITVPEESETLCHGRQARRGSQTPLASGKSRAGRARSEALAQFHAVVLTEEEEGGSVDTIEPHTAGHIHQHIAPGSPQGHWVESSHCGRSMDISSETQINTLRTSSPASLFLRRV</sequence>
<feature type="compositionally biased region" description="Basic and acidic residues" evidence="1">
    <location>
        <begin position="24"/>
        <end position="35"/>
    </location>
</feature>
<reference evidence="2" key="1">
    <citation type="thesis" date="2021" institute="BYU ScholarsArchive" country="Provo, UT, USA">
        <title>Applications of and Algorithms for Genome Assembly and Genomic Analyses with an Emphasis on Marine Teleosts.</title>
        <authorList>
            <person name="Pickett B.D."/>
        </authorList>
    </citation>
    <scope>NUCLEOTIDE SEQUENCE</scope>
    <source>
        <strain evidence="2">HI-2016</strain>
    </source>
</reference>
<proteinExistence type="predicted"/>
<organism evidence="2 3">
    <name type="scientific">Albula glossodonta</name>
    <name type="common">roundjaw bonefish</name>
    <dbReference type="NCBI Taxonomy" id="121402"/>
    <lineage>
        <taxon>Eukaryota</taxon>
        <taxon>Metazoa</taxon>
        <taxon>Chordata</taxon>
        <taxon>Craniata</taxon>
        <taxon>Vertebrata</taxon>
        <taxon>Euteleostomi</taxon>
        <taxon>Actinopterygii</taxon>
        <taxon>Neopterygii</taxon>
        <taxon>Teleostei</taxon>
        <taxon>Albuliformes</taxon>
        <taxon>Albulidae</taxon>
        <taxon>Albula</taxon>
    </lineage>
</organism>